<dbReference type="EMBL" id="OBDY01000002">
    <property type="protein sequence ID" value="SNY26197.1"/>
    <property type="molecule type" value="Genomic_DNA"/>
</dbReference>
<evidence type="ECO:0000259" key="9">
    <source>
        <dbReference type="Pfam" id="PF12704"/>
    </source>
</evidence>
<comment type="subcellular location">
    <subcellularLocation>
        <location evidence="1">Cell membrane</location>
        <topology evidence="1">Multi-pass membrane protein</topology>
    </subcellularLocation>
</comment>
<keyword evidence="2" id="KW-1003">Cell membrane</keyword>
<evidence type="ECO:0000256" key="5">
    <source>
        <dbReference type="ARBA" id="ARBA00023136"/>
    </source>
</evidence>
<dbReference type="Pfam" id="PF02687">
    <property type="entry name" value="FtsX"/>
    <property type="match status" value="1"/>
</dbReference>
<gene>
    <name evidence="10" type="ORF">SAMN05421748_102476</name>
</gene>
<accession>A0A285GRN9</accession>
<feature type="transmembrane region" description="Helical" evidence="7">
    <location>
        <begin position="355"/>
        <end position="375"/>
    </location>
</feature>
<keyword evidence="3 7" id="KW-0812">Transmembrane</keyword>
<sequence length="387" mass="39102">MSPVDLLGLGLLGPRTRPGRAVLSGLGIAIGIATMIVVTGLPASGQAALVERLSALGTNTLQAMAQPDVQPPAPLPESAVEMVRRIGPVTGASAVANTHAAVRRNERTEPSGLTALAARLDLPAAIQARVRAGAWLNAATEKFPAVVLGSVAAARLGVTGLPRGAAAPQVVIGDRRFTVVGILDPTPLTPDIDRSVLVGWPAAKSELGFDGHPTVLYVRGEEAQLEAVLDVLAETISPERPGAVTVTRPSDALAAKRATESSFSVLFLALAGVALVIGGIGVANTMVVSVLERRSEIGLRRALGATRGQIRGQFLTESVVLAGAGGVAGTALGLAATVGYAAWQSWPVVIPAGPAGLGAAGAVIIGVLAGVYPCVRAARLTPRAAIS</sequence>
<dbReference type="InterPro" id="IPR003838">
    <property type="entry name" value="ABC3_permease_C"/>
</dbReference>
<feature type="transmembrane region" description="Helical" evidence="7">
    <location>
        <begin position="265"/>
        <end position="291"/>
    </location>
</feature>
<dbReference type="GO" id="GO:0005886">
    <property type="term" value="C:plasma membrane"/>
    <property type="evidence" value="ECO:0007669"/>
    <property type="project" value="UniProtKB-SubCell"/>
</dbReference>
<dbReference type="InterPro" id="IPR025857">
    <property type="entry name" value="MacB_PCD"/>
</dbReference>
<feature type="domain" description="MacB-like periplasmic core" evidence="9">
    <location>
        <begin position="23"/>
        <end position="229"/>
    </location>
</feature>
<dbReference type="InterPro" id="IPR050250">
    <property type="entry name" value="Macrolide_Exporter_MacB"/>
</dbReference>
<evidence type="ECO:0000256" key="4">
    <source>
        <dbReference type="ARBA" id="ARBA00022989"/>
    </source>
</evidence>
<dbReference type="OrthoDB" id="9780560at2"/>
<dbReference type="RefSeq" id="WP_097319205.1">
    <property type="nucleotide sequence ID" value="NZ_OBDY01000002.1"/>
</dbReference>
<keyword evidence="5 7" id="KW-0472">Membrane</keyword>
<dbReference type="GO" id="GO:0022857">
    <property type="term" value="F:transmembrane transporter activity"/>
    <property type="evidence" value="ECO:0007669"/>
    <property type="project" value="TreeGrafter"/>
</dbReference>
<reference evidence="10 11" key="1">
    <citation type="submission" date="2017-09" db="EMBL/GenBank/DDBJ databases">
        <authorList>
            <person name="Ehlers B."/>
            <person name="Leendertz F.H."/>
        </authorList>
    </citation>
    <scope>NUCLEOTIDE SEQUENCE [LARGE SCALE GENOMIC DNA]</scope>
    <source>
        <strain evidence="10 11">CGMCC 4.6857</strain>
    </source>
</reference>
<feature type="domain" description="ABC3 transporter permease C-terminal" evidence="8">
    <location>
        <begin position="270"/>
        <end position="382"/>
    </location>
</feature>
<evidence type="ECO:0000256" key="7">
    <source>
        <dbReference type="SAM" id="Phobius"/>
    </source>
</evidence>
<feature type="transmembrane region" description="Helical" evidence="7">
    <location>
        <begin position="21"/>
        <end position="43"/>
    </location>
</feature>
<proteinExistence type="inferred from homology"/>
<feature type="transmembrane region" description="Helical" evidence="7">
    <location>
        <begin position="319"/>
        <end position="343"/>
    </location>
</feature>
<evidence type="ECO:0000313" key="10">
    <source>
        <dbReference type="EMBL" id="SNY26197.1"/>
    </source>
</evidence>
<evidence type="ECO:0000256" key="3">
    <source>
        <dbReference type="ARBA" id="ARBA00022692"/>
    </source>
</evidence>
<dbReference type="PANTHER" id="PTHR30572">
    <property type="entry name" value="MEMBRANE COMPONENT OF TRANSPORTER-RELATED"/>
    <property type="match status" value="1"/>
</dbReference>
<evidence type="ECO:0000256" key="6">
    <source>
        <dbReference type="ARBA" id="ARBA00038076"/>
    </source>
</evidence>
<comment type="similarity">
    <text evidence="6">Belongs to the ABC-4 integral membrane protein family.</text>
</comment>
<evidence type="ECO:0000313" key="11">
    <source>
        <dbReference type="Proteomes" id="UP000219612"/>
    </source>
</evidence>
<dbReference type="Pfam" id="PF12704">
    <property type="entry name" value="MacB_PCD"/>
    <property type="match status" value="1"/>
</dbReference>
<keyword evidence="4 7" id="KW-1133">Transmembrane helix</keyword>
<organism evidence="10 11">
    <name type="scientific">Paractinoplanes atraurantiacus</name>
    <dbReference type="NCBI Taxonomy" id="1036182"/>
    <lineage>
        <taxon>Bacteria</taxon>
        <taxon>Bacillati</taxon>
        <taxon>Actinomycetota</taxon>
        <taxon>Actinomycetes</taxon>
        <taxon>Micromonosporales</taxon>
        <taxon>Micromonosporaceae</taxon>
        <taxon>Paractinoplanes</taxon>
    </lineage>
</organism>
<evidence type="ECO:0000259" key="8">
    <source>
        <dbReference type="Pfam" id="PF02687"/>
    </source>
</evidence>
<keyword evidence="11" id="KW-1185">Reference proteome</keyword>
<protein>
    <submittedName>
        <fullName evidence="10">Putative ABC transport system permease protein</fullName>
    </submittedName>
</protein>
<name>A0A285GRN9_9ACTN</name>
<evidence type="ECO:0000256" key="1">
    <source>
        <dbReference type="ARBA" id="ARBA00004651"/>
    </source>
</evidence>
<dbReference type="AlphaFoldDB" id="A0A285GRN9"/>
<evidence type="ECO:0000256" key="2">
    <source>
        <dbReference type="ARBA" id="ARBA00022475"/>
    </source>
</evidence>
<dbReference type="PANTHER" id="PTHR30572:SF4">
    <property type="entry name" value="ABC TRANSPORTER PERMEASE YTRF"/>
    <property type="match status" value="1"/>
</dbReference>
<dbReference type="Proteomes" id="UP000219612">
    <property type="component" value="Unassembled WGS sequence"/>
</dbReference>